<accession>A0A378X1G0</accession>
<organism evidence="1 2">
    <name type="scientific">Nocardia africana</name>
    <dbReference type="NCBI Taxonomy" id="134964"/>
    <lineage>
        <taxon>Bacteria</taxon>
        <taxon>Bacillati</taxon>
        <taxon>Actinomycetota</taxon>
        <taxon>Actinomycetes</taxon>
        <taxon>Mycobacteriales</taxon>
        <taxon>Nocardiaceae</taxon>
        <taxon>Nocardia</taxon>
    </lineage>
</organism>
<name>A0A378X1G0_9NOCA</name>
<dbReference type="Proteomes" id="UP000255082">
    <property type="component" value="Unassembled WGS sequence"/>
</dbReference>
<proteinExistence type="predicted"/>
<gene>
    <name evidence="1" type="ORF">NCTC13184_05987</name>
</gene>
<protein>
    <submittedName>
        <fullName evidence="1">Uncharacterized protein</fullName>
    </submittedName>
</protein>
<evidence type="ECO:0000313" key="2">
    <source>
        <dbReference type="Proteomes" id="UP000255082"/>
    </source>
</evidence>
<dbReference type="EMBL" id="UGRU01000001">
    <property type="protein sequence ID" value="SUA47446.1"/>
    <property type="molecule type" value="Genomic_DNA"/>
</dbReference>
<sequence>MTQLLSREPSLEELFLERYGTESTATTEEAVAHGR</sequence>
<dbReference type="AlphaFoldDB" id="A0A378X1G0"/>
<reference evidence="1 2" key="1">
    <citation type="submission" date="2018-06" db="EMBL/GenBank/DDBJ databases">
        <authorList>
            <consortium name="Pathogen Informatics"/>
            <person name="Doyle S."/>
        </authorList>
    </citation>
    <scope>NUCLEOTIDE SEQUENCE [LARGE SCALE GENOMIC DNA]</scope>
    <source>
        <strain evidence="1 2">NCTC13184</strain>
    </source>
</reference>
<evidence type="ECO:0000313" key="1">
    <source>
        <dbReference type="EMBL" id="SUA47446.1"/>
    </source>
</evidence>